<comment type="caution">
    <text evidence="1">The sequence shown here is derived from an EMBL/GenBank/DDBJ whole genome shotgun (WGS) entry which is preliminary data.</text>
</comment>
<dbReference type="Proteomes" id="UP000681720">
    <property type="component" value="Unassembled WGS sequence"/>
</dbReference>
<organism evidence="1 2">
    <name type="scientific">Rotaria magnacalcarata</name>
    <dbReference type="NCBI Taxonomy" id="392030"/>
    <lineage>
        <taxon>Eukaryota</taxon>
        <taxon>Metazoa</taxon>
        <taxon>Spiralia</taxon>
        <taxon>Gnathifera</taxon>
        <taxon>Rotifera</taxon>
        <taxon>Eurotatoria</taxon>
        <taxon>Bdelloidea</taxon>
        <taxon>Philodinida</taxon>
        <taxon>Philodinidae</taxon>
        <taxon>Rotaria</taxon>
    </lineage>
</organism>
<dbReference type="EMBL" id="CAJOBJ010203772">
    <property type="protein sequence ID" value="CAF4990929.1"/>
    <property type="molecule type" value="Genomic_DNA"/>
</dbReference>
<evidence type="ECO:0000313" key="1">
    <source>
        <dbReference type="EMBL" id="CAF4990929.1"/>
    </source>
</evidence>
<name>A0A8S3DAC1_9BILA</name>
<reference evidence="1" key="1">
    <citation type="submission" date="2021-02" db="EMBL/GenBank/DDBJ databases">
        <authorList>
            <person name="Nowell W R."/>
        </authorList>
    </citation>
    <scope>NUCLEOTIDE SEQUENCE</scope>
</reference>
<protein>
    <submittedName>
        <fullName evidence="1">Uncharacterized protein</fullName>
    </submittedName>
</protein>
<sequence length="27" mass="2938">MLSIEDGKRLAAQIHADVYMECSAKTG</sequence>
<proteinExistence type="predicted"/>
<feature type="non-terminal residue" evidence="1">
    <location>
        <position position="27"/>
    </location>
</feature>
<accession>A0A8S3DAC1</accession>
<gene>
    <name evidence="1" type="ORF">GIL414_LOCUS56625</name>
</gene>
<evidence type="ECO:0000313" key="2">
    <source>
        <dbReference type="Proteomes" id="UP000681720"/>
    </source>
</evidence>
<dbReference type="AlphaFoldDB" id="A0A8S3DAC1"/>